<evidence type="ECO:0000256" key="1">
    <source>
        <dbReference type="SAM" id="MobiDB-lite"/>
    </source>
</evidence>
<evidence type="ECO:0000313" key="2">
    <source>
        <dbReference type="EMBL" id="GAH14958.1"/>
    </source>
</evidence>
<dbReference type="AlphaFoldDB" id="X1F2E9"/>
<organism evidence="2">
    <name type="scientific">marine sediment metagenome</name>
    <dbReference type="NCBI Taxonomy" id="412755"/>
    <lineage>
        <taxon>unclassified sequences</taxon>
        <taxon>metagenomes</taxon>
        <taxon>ecological metagenomes</taxon>
    </lineage>
</organism>
<protein>
    <recommendedName>
        <fullName evidence="3">BACON domain-containing protein</fullName>
    </recommendedName>
</protein>
<sequence>MPSAVSATGIEVVSKTGDGVWVDNTWKVDLYPGESESTTLALHNSSSSSLEVWVTITPNSHDSGNVIFELNEANFIMPAGSDTNVTLTAKASGSATPGSYVAELEIKSEVPPTPAPSGVGGGEPPVYSIKTDLFG</sequence>
<name>X1F2E9_9ZZZZ</name>
<proteinExistence type="predicted"/>
<accession>X1F2E9</accession>
<gene>
    <name evidence="2" type="ORF">S01H4_63474</name>
</gene>
<comment type="caution">
    <text evidence="2">The sequence shown here is derived from an EMBL/GenBank/DDBJ whole genome shotgun (WGS) entry which is preliminary data.</text>
</comment>
<dbReference type="EMBL" id="BART01038185">
    <property type="protein sequence ID" value="GAH14958.1"/>
    <property type="molecule type" value="Genomic_DNA"/>
</dbReference>
<feature type="region of interest" description="Disordered" evidence="1">
    <location>
        <begin position="109"/>
        <end position="135"/>
    </location>
</feature>
<feature type="non-terminal residue" evidence="2">
    <location>
        <position position="135"/>
    </location>
</feature>
<reference evidence="2" key="1">
    <citation type="journal article" date="2014" name="Front. Microbiol.">
        <title>High frequency of phylogenetically diverse reductive dehalogenase-homologous genes in deep subseafloor sedimentary metagenomes.</title>
        <authorList>
            <person name="Kawai M."/>
            <person name="Futagami T."/>
            <person name="Toyoda A."/>
            <person name="Takaki Y."/>
            <person name="Nishi S."/>
            <person name="Hori S."/>
            <person name="Arai W."/>
            <person name="Tsubouchi T."/>
            <person name="Morono Y."/>
            <person name="Uchiyama I."/>
            <person name="Ito T."/>
            <person name="Fujiyama A."/>
            <person name="Inagaki F."/>
            <person name="Takami H."/>
        </authorList>
    </citation>
    <scope>NUCLEOTIDE SEQUENCE</scope>
    <source>
        <strain evidence="2">Expedition CK06-06</strain>
    </source>
</reference>
<evidence type="ECO:0008006" key="3">
    <source>
        <dbReference type="Google" id="ProtNLM"/>
    </source>
</evidence>